<gene>
    <name evidence="1" type="ORF">S01H1_22014</name>
</gene>
<sequence length="223" mass="25551">KNKVKSRKRDIGGDRYWISPEREFFYENPQKWENWFCPQGLDPAYYDILTENSNSCTLSSPITVESRTKKEIYNGEITRQISLVKEPISTSLSYCGIQFVDDCVFFQPGLKINGWSLACIISGGVSNPGTVLIPTNSNPKPLSYFRTIPQDRVSIGENYVSFKIDVDDIYKLAIRPEDIDFSRKAKIGYVIKIPDSEEYGFLVKMSNDVPRSQEECFDVSRDH</sequence>
<dbReference type="EMBL" id="BARS01012327">
    <property type="protein sequence ID" value="GAF98862.1"/>
    <property type="molecule type" value="Genomic_DNA"/>
</dbReference>
<name>X0UEN6_9ZZZZ</name>
<dbReference type="InterPro" id="IPR046713">
    <property type="entry name" value="DUF6786"/>
</dbReference>
<dbReference type="AlphaFoldDB" id="X0UEN6"/>
<comment type="caution">
    <text evidence="1">The sequence shown here is derived from an EMBL/GenBank/DDBJ whole genome shotgun (WGS) entry which is preliminary data.</text>
</comment>
<organism evidence="1">
    <name type="scientific">marine sediment metagenome</name>
    <dbReference type="NCBI Taxonomy" id="412755"/>
    <lineage>
        <taxon>unclassified sequences</taxon>
        <taxon>metagenomes</taxon>
        <taxon>ecological metagenomes</taxon>
    </lineage>
</organism>
<feature type="non-terminal residue" evidence="1">
    <location>
        <position position="1"/>
    </location>
</feature>
<feature type="non-terminal residue" evidence="1">
    <location>
        <position position="223"/>
    </location>
</feature>
<reference evidence="1" key="1">
    <citation type="journal article" date="2014" name="Front. Microbiol.">
        <title>High frequency of phylogenetically diverse reductive dehalogenase-homologous genes in deep subseafloor sedimentary metagenomes.</title>
        <authorList>
            <person name="Kawai M."/>
            <person name="Futagami T."/>
            <person name="Toyoda A."/>
            <person name="Takaki Y."/>
            <person name="Nishi S."/>
            <person name="Hori S."/>
            <person name="Arai W."/>
            <person name="Tsubouchi T."/>
            <person name="Morono Y."/>
            <person name="Uchiyama I."/>
            <person name="Ito T."/>
            <person name="Fujiyama A."/>
            <person name="Inagaki F."/>
            <person name="Takami H."/>
        </authorList>
    </citation>
    <scope>NUCLEOTIDE SEQUENCE</scope>
    <source>
        <strain evidence="1">Expedition CK06-06</strain>
    </source>
</reference>
<accession>X0UEN6</accession>
<dbReference type="Pfam" id="PF20583">
    <property type="entry name" value="DUF6786"/>
    <property type="match status" value="1"/>
</dbReference>
<proteinExistence type="predicted"/>
<protein>
    <submittedName>
        <fullName evidence="1">Uncharacterized protein</fullName>
    </submittedName>
</protein>
<evidence type="ECO:0000313" key="1">
    <source>
        <dbReference type="EMBL" id="GAF98862.1"/>
    </source>
</evidence>